<protein>
    <recommendedName>
        <fullName evidence="3">OTU domain-containing protein</fullName>
    </recommendedName>
</protein>
<gene>
    <name evidence="1" type="ORF">ACJMK2_003471</name>
</gene>
<sequence length="129" mass="15007">MAKREKQFLSQLRMDHHQLEPAQRYIDFAALGYMEQNANKDCQTYRPLLTTGDGNCLFNALSIALCGAESMCCEIKVRTCIEMAFNEQLYITQTYSRDFMLFTFVYRSSQLLGRQWRGIARARLLNVQS</sequence>
<evidence type="ECO:0008006" key="3">
    <source>
        <dbReference type="Google" id="ProtNLM"/>
    </source>
</evidence>
<organism evidence="1 2">
    <name type="scientific">Sinanodonta woodiana</name>
    <name type="common">Chinese pond mussel</name>
    <name type="synonym">Anodonta woodiana</name>
    <dbReference type="NCBI Taxonomy" id="1069815"/>
    <lineage>
        <taxon>Eukaryota</taxon>
        <taxon>Metazoa</taxon>
        <taxon>Spiralia</taxon>
        <taxon>Lophotrochozoa</taxon>
        <taxon>Mollusca</taxon>
        <taxon>Bivalvia</taxon>
        <taxon>Autobranchia</taxon>
        <taxon>Heteroconchia</taxon>
        <taxon>Palaeoheterodonta</taxon>
        <taxon>Unionida</taxon>
        <taxon>Unionoidea</taxon>
        <taxon>Unionidae</taxon>
        <taxon>Unioninae</taxon>
        <taxon>Sinanodonta</taxon>
    </lineage>
</organism>
<reference evidence="1 2" key="1">
    <citation type="submission" date="2024-11" db="EMBL/GenBank/DDBJ databases">
        <title>Chromosome-level genome assembly of the freshwater bivalve Anodonta woodiana.</title>
        <authorList>
            <person name="Chen X."/>
        </authorList>
    </citation>
    <scope>NUCLEOTIDE SEQUENCE [LARGE SCALE GENOMIC DNA]</scope>
    <source>
        <strain evidence="1">MN2024</strain>
        <tissue evidence="1">Gills</tissue>
    </source>
</reference>
<evidence type="ECO:0000313" key="1">
    <source>
        <dbReference type="EMBL" id="KAL3891208.1"/>
    </source>
</evidence>
<dbReference type="Gene3D" id="3.90.70.80">
    <property type="match status" value="1"/>
</dbReference>
<keyword evidence="2" id="KW-1185">Reference proteome</keyword>
<evidence type="ECO:0000313" key="2">
    <source>
        <dbReference type="Proteomes" id="UP001634394"/>
    </source>
</evidence>
<name>A0ABD3Y1P0_SINWO</name>
<comment type="caution">
    <text evidence="1">The sequence shown here is derived from an EMBL/GenBank/DDBJ whole genome shotgun (WGS) entry which is preliminary data.</text>
</comment>
<proteinExistence type="predicted"/>
<accession>A0ABD3Y1P0</accession>
<dbReference type="EMBL" id="JBJQND010000001">
    <property type="protein sequence ID" value="KAL3891208.1"/>
    <property type="molecule type" value="Genomic_DNA"/>
</dbReference>
<dbReference type="Proteomes" id="UP001634394">
    <property type="component" value="Unassembled WGS sequence"/>
</dbReference>
<dbReference type="AlphaFoldDB" id="A0ABD3Y1P0"/>